<dbReference type="GO" id="GO:0016787">
    <property type="term" value="F:hydrolase activity"/>
    <property type="evidence" value="ECO:0007669"/>
    <property type="project" value="UniProtKB-KW"/>
</dbReference>
<feature type="compositionally biased region" description="Low complexity" evidence="3">
    <location>
        <begin position="235"/>
        <end position="263"/>
    </location>
</feature>
<dbReference type="CDD" id="cd13925">
    <property type="entry name" value="RPF"/>
    <property type="match status" value="1"/>
</dbReference>
<feature type="compositionally biased region" description="Basic and acidic residues" evidence="3">
    <location>
        <begin position="120"/>
        <end position="133"/>
    </location>
</feature>
<evidence type="ECO:0000313" key="6">
    <source>
        <dbReference type="Proteomes" id="UP000181951"/>
    </source>
</evidence>
<dbReference type="CDD" id="cd00118">
    <property type="entry name" value="LysM"/>
    <property type="match status" value="1"/>
</dbReference>
<evidence type="ECO:0000256" key="2">
    <source>
        <dbReference type="ARBA" id="ARBA00022801"/>
    </source>
</evidence>
<sequence length="375" mass="36542">MLSSGNGRHRRPRPTSPAVVTVATAAATGAGIAIPLLGAATAQAAESSTWDRVAVCETGGLWSADTGNGFFGGLAISQDTWDQHGGDQYASRPDLASRAQQITVAEKILADLGPGAWPGCDKKTGLAKDHGTPDVDPGDSSSGPVIPGMPLPAMPGVPLPTGLLPGDSDTPSDTASGAPSAPTAPTAPASPSTAPGDSGGSGGQGGSDGQGGTWSPTGAPGATGSTGAGGSNTDPGGTFAPPSAATPAGPSDGGAPTASAPSGRHAKPYSPTDEELAAADRASRTELYSSTGKDASDVSGSSDSTASATPGNANKADKSGTSGVSRYTVDLGDTLSSIATGHHVDGGWRALYDANHHLIGDDPNLIKPGQILNIG</sequence>
<dbReference type="PROSITE" id="PS51782">
    <property type="entry name" value="LYSM"/>
    <property type="match status" value="1"/>
</dbReference>
<dbReference type="InterPro" id="IPR052196">
    <property type="entry name" value="Bact_Kbp"/>
</dbReference>
<name>A0A1H8QYP0_9ACTN</name>
<reference evidence="5 6" key="1">
    <citation type="submission" date="2016-10" db="EMBL/GenBank/DDBJ databases">
        <authorList>
            <person name="de Groot N.N."/>
        </authorList>
    </citation>
    <scope>NUCLEOTIDE SEQUENCE [LARGE SCALE GENOMIC DNA]</scope>
    <source>
        <strain evidence="5 6">CGMCC 4.2026</strain>
    </source>
</reference>
<dbReference type="Gene3D" id="1.10.530.10">
    <property type="match status" value="1"/>
</dbReference>
<proteinExistence type="inferred from homology"/>
<evidence type="ECO:0000256" key="1">
    <source>
        <dbReference type="ARBA" id="ARBA00010830"/>
    </source>
</evidence>
<feature type="compositionally biased region" description="Low complexity" evidence="3">
    <location>
        <begin position="297"/>
        <end position="308"/>
    </location>
</feature>
<dbReference type="SMART" id="SM00257">
    <property type="entry name" value="LysM"/>
    <property type="match status" value="1"/>
</dbReference>
<organism evidence="5 6">
    <name type="scientific">Actinacidiphila rubida</name>
    <dbReference type="NCBI Taxonomy" id="310780"/>
    <lineage>
        <taxon>Bacteria</taxon>
        <taxon>Bacillati</taxon>
        <taxon>Actinomycetota</taxon>
        <taxon>Actinomycetes</taxon>
        <taxon>Kitasatosporales</taxon>
        <taxon>Streptomycetaceae</taxon>
        <taxon>Actinacidiphila</taxon>
    </lineage>
</organism>
<dbReference type="Pfam" id="PF01476">
    <property type="entry name" value="LysM"/>
    <property type="match status" value="1"/>
</dbReference>
<evidence type="ECO:0000313" key="5">
    <source>
        <dbReference type="EMBL" id="SEO59429.1"/>
    </source>
</evidence>
<dbReference type="SUPFAM" id="SSF54106">
    <property type="entry name" value="LysM domain"/>
    <property type="match status" value="1"/>
</dbReference>
<dbReference type="RefSeq" id="WP_075017768.1">
    <property type="nucleotide sequence ID" value="NZ_FODD01000032.1"/>
</dbReference>
<feature type="compositionally biased region" description="Gly residues" evidence="3">
    <location>
        <begin position="197"/>
        <end position="212"/>
    </location>
</feature>
<feature type="domain" description="LysM" evidence="4">
    <location>
        <begin position="325"/>
        <end position="374"/>
    </location>
</feature>
<dbReference type="Gene3D" id="3.10.350.10">
    <property type="entry name" value="LysM domain"/>
    <property type="match status" value="1"/>
</dbReference>
<accession>A0A1H8QYP0</accession>
<protein>
    <submittedName>
        <fullName evidence="5">LysM domain-containing protein</fullName>
    </submittedName>
</protein>
<dbReference type="Proteomes" id="UP000181951">
    <property type="component" value="Unassembled WGS sequence"/>
</dbReference>
<dbReference type="AlphaFoldDB" id="A0A1H8QYP0"/>
<comment type="similarity">
    <text evidence="1">Belongs to the transglycosylase family. Rpf subfamily.</text>
</comment>
<gene>
    <name evidence="5" type="ORF">SAMN05216267_103216</name>
</gene>
<dbReference type="SUPFAM" id="SSF53955">
    <property type="entry name" value="Lysozyme-like"/>
    <property type="match status" value="1"/>
</dbReference>
<dbReference type="PANTHER" id="PTHR34700:SF4">
    <property type="entry name" value="PHAGE-LIKE ELEMENT PBSX PROTEIN XKDP"/>
    <property type="match status" value="1"/>
</dbReference>
<keyword evidence="6" id="KW-1185">Reference proteome</keyword>
<evidence type="ECO:0000259" key="4">
    <source>
        <dbReference type="PROSITE" id="PS51782"/>
    </source>
</evidence>
<dbReference type="STRING" id="310780.SAMN05216267_103216"/>
<evidence type="ECO:0000256" key="3">
    <source>
        <dbReference type="SAM" id="MobiDB-lite"/>
    </source>
</evidence>
<dbReference type="InterPro" id="IPR018392">
    <property type="entry name" value="LysM"/>
</dbReference>
<dbReference type="Pfam" id="PF06737">
    <property type="entry name" value="Transglycosylas"/>
    <property type="match status" value="1"/>
</dbReference>
<feature type="region of interest" description="Disordered" evidence="3">
    <location>
        <begin position="120"/>
        <end position="323"/>
    </location>
</feature>
<dbReference type="InterPro" id="IPR036779">
    <property type="entry name" value="LysM_dom_sf"/>
</dbReference>
<keyword evidence="2" id="KW-0378">Hydrolase</keyword>
<dbReference type="PANTHER" id="PTHR34700">
    <property type="entry name" value="POTASSIUM BINDING PROTEIN KBP"/>
    <property type="match status" value="1"/>
</dbReference>
<dbReference type="InterPro" id="IPR023346">
    <property type="entry name" value="Lysozyme-like_dom_sf"/>
</dbReference>
<dbReference type="InterPro" id="IPR010618">
    <property type="entry name" value="RPF"/>
</dbReference>
<feature type="compositionally biased region" description="Low complexity" evidence="3">
    <location>
        <begin position="159"/>
        <end position="196"/>
    </location>
</feature>
<dbReference type="OrthoDB" id="1404170at2"/>
<dbReference type="EMBL" id="FODD01000032">
    <property type="protein sequence ID" value="SEO59429.1"/>
    <property type="molecule type" value="Genomic_DNA"/>
</dbReference>
<feature type="compositionally biased region" description="Low complexity" evidence="3">
    <location>
        <begin position="213"/>
        <end position="223"/>
    </location>
</feature>
<feature type="compositionally biased region" description="Pro residues" evidence="3">
    <location>
        <begin position="147"/>
        <end position="158"/>
    </location>
</feature>